<evidence type="ECO:0000256" key="1">
    <source>
        <dbReference type="SAM" id="MobiDB-lite"/>
    </source>
</evidence>
<evidence type="ECO:0000313" key="2">
    <source>
        <dbReference type="EMBL" id="CEK46883.1"/>
    </source>
</evidence>
<proteinExistence type="predicted"/>
<dbReference type="AlphaFoldDB" id="A0A0B6XSP0"/>
<feature type="region of interest" description="Disordered" evidence="1">
    <location>
        <begin position="23"/>
        <end position="59"/>
    </location>
</feature>
<dbReference type="EMBL" id="HACG01000018">
    <property type="protein sequence ID" value="CEK46883.1"/>
    <property type="molecule type" value="Transcribed_RNA"/>
</dbReference>
<sequence>QKRNSLCGNESSIGRVFVTTANTKQDNCSPSGKIAIPSNLTSPPASSGSRPGVASDPRRVMRVLNKY</sequence>
<organism evidence="2">
    <name type="scientific">Arion vulgaris</name>
    <dbReference type="NCBI Taxonomy" id="1028688"/>
    <lineage>
        <taxon>Eukaryota</taxon>
        <taxon>Metazoa</taxon>
        <taxon>Spiralia</taxon>
        <taxon>Lophotrochozoa</taxon>
        <taxon>Mollusca</taxon>
        <taxon>Gastropoda</taxon>
        <taxon>Heterobranchia</taxon>
        <taxon>Euthyneura</taxon>
        <taxon>Panpulmonata</taxon>
        <taxon>Eupulmonata</taxon>
        <taxon>Stylommatophora</taxon>
        <taxon>Helicina</taxon>
        <taxon>Arionoidea</taxon>
        <taxon>Arionidae</taxon>
        <taxon>Arion</taxon>
    </lineage>
</organism>
<feature type="compositionally biased region" description="Polar residues" evidence="1">
    <location>
        <begin position="38"/>
        <end position="49"/>
    </location>
</feature>
<accession>A0A0B6XSP0</accession>
<feature type="non-terminal residue" evidence="2">
    <location>
        <position position="67"/>
    </location>
</feature>
<reference evidence="2" key="1">
    <citation type="submission" date="2014-12" db="EMBL/GenBank/DDBJ databases">
        <title>Insight into the proteome of Arion vulgaris.</title>
        <authorList>
            <person name="Aradska J."/>
            <person name="Bulat T."/>
            <person name="Smidak R."/>
            <person name="Sarate P."/>
            <person name="Gangsoo J."/>
            <person name="Sialana F."/>
            <person name="Bilban M."/>
            <person name="Lubec G."/>
        </authorList>
    </citation>
    <scope>NUCLEOTIDE SEQUENCE</scope>
    <source>
        <tissue evidence="2">Skin</tissue>
    </source>
</reference>
<gene>
    <name evidence="2" type="primary">ORF38</name>
</gene>
<feature type="non-terminal residue" evidence="2">
    <location>
        <position position="1"/>
    </location>
</feature>
<name>A0A0B6XSP0_9EUPU</name>
<protein>
    <submittedName>
        <fullName evidence="2">Uncharacterized protein</fullName>
    </submittedName>
</protein>